<reference evidence="2" key="1">
    <citation type="submission" date="2013-11" db="EMBL/GenBank/DDBJ databases">
        <title>The Genome Sequence of Phytophthora parasitica CHvinca01.</title>
        <authorList>
            <consortium name="The Broad Institute Genomics Platform"/>
            <person name="Russ C."/>
            <person name="Tyler B."/>
            <person name="Panabieres F."/>
            <person name="Shan W."/>
            <person name="Tripathy S."/>
            <person name="Grunwald N."/>
            <person name="Machado M."/>
            <person name="Johnson C.S."/>
            <person name="Arredondo F."/>
            <person name="Hong C."/>
            <person name="Coffey M."/>
            <person name="Young S.K."/>
            <person name="Zeng Q."/>
            <person name="Gargeya S."/>
            <person name="Fitzgerald M."/>
            <person name="Abouelleil A."/>
            <person name="Alvarado L."/>
            <person name="Chapman S.B."/>
            <person name="Gainer-Dewar J."/>
            <person name="Goldberg J."/>
            <person name="Griggs A."/>
            <person name="Gujja S."/>
            <person name="Hansen M."/>
            <person name="Howarth C."/>
            <person name="Imamovic A."/>
            <person name="Ireland A."/>
            <person name="Larimer J."/>
            <person name="McCowan C."/>
            <person name="Murphy C."/>
            <person name="Pearson M."/>
            <person name="Poon T.W."/>
            <person name="Priest M."/>
            <person name="Roberts A."/>
            <person name="Saif S."/>
            <person name="Shea T."/>
            <person name="Sykes S."/>
            <person name="Wortman J."/>
            <person name="Nusbaum C."/>
            <person name="Birren B."/>
        </authorList>
    </citation>
    <scope>NUCLEOTIDE SEQUENCE [LARGE SCALE GENOMIC DNA]</scope>
    <source>
        <strain evidence="2">CHvinca01</strain>
    </source>
</reference>
<evidence type="ECO:0000313" key="2">
    <source>
        <dbReference type="EMBL" id="ETL79094.1"/>
    </source>
</evidence>
<sequence>MERMIPSRVLTLLLSVTICVGAAFYILSPRGFSELPCMCYDFAKTKLTTCKTGKSMEIEATEIEV</sequence>
<dbReference type="Proteomes" id="UP000054423">
    <property type="component" value="Unassembled WGS sequence"/>
</dbReference>
<organism evidence="1">
    <name type="scientific">Phytophthora nicotianae</name>
    <name type="common">Potato buckeye rot agent</name>
    <name type="synonym">Phytophthora parasitica</name>
    <dbReference type="NCBI Taxonomy" id="4792"/>
    <lineage>
        <taxon>Eukaryota</taxon>
        <taxon>Sar</taxon>
        <taxon>Stramenopiles</taxon>
        <taxon>Oomycota</taxon>
        <taxon>Peronosporomycetes</taxon>
        <taxon>Peronosporales</taxon>
        <taxon>Peronosporaceae</taxon>
        <taxon>Phytophthora</taxon>
    </lineage>
</organism>
<gene>
    <name evidence="1" type="ORF">L916_20327</name>
    <name evidence="2" type="ORF">L917_20201</name>
</gene>
<dbReference type="EMBL" id="KI676382">
    <property type="protein sequence ID" value="ETL25887.1"/>
    <property type="molecule type" value="Genomic_DNA"/>
</dbReference>
<accession>W2HXD6</accession>
<dbReference type="AlphaFoldDB" id="W2HXD6"/>
<proteinExistence type="predicted"/>
<dbReference type="EMBL" id="KI683117">
    <property type="protein sequence ID" value="ETL79094.1"/>
    <property type="molecule type" value="Genomic_DNA"/>
</dbReference>
<dbReference type="Proteomes" id="UP000053864">
    <property type="component" value="Unassembled WGS sequence"/>
</dbReference>
<protein>
    <submittedName>
        <fullName evidence="1">Uncharacterized protein</fullName>
    </submittedName>
</protein>
<reference evidence="1" key="2">
    <citation type="submission" date="2013-11" db="EMBL/GenBank/DDBJ databases">
        <title>The Genome Sequence of Phytophthora parasitica CJ05E6.</title>
        <authorList>
            <consortium name="The Broad Institute Genomics Platform"/>
            <person name="Russ C."/>
            <person name="Tyler B."/>
            <person name="Panabieres F."/>
            <person name="Shan W."/>
            <person name="Tripathy S."/>
            <person name="Grunwald N."/>
            <person name="Machado M."/>
            <person name="Johnson C.S."/>
            <person name="Arredondo F."/>
            <person name="Hong C."/>
            <person name="Coffey M."/>
            <person name="Young S.K."/>
            <person name="Zeng Q."/>
            <person name="Gargeya S."/>
            <person name="Fitzgerald M."/>
            <person name="Abouelleil A."/>
            <person name="Alvarado L."/>
            <person name="Chapman S.B."/>
            <person name="Gainer-Dewar J."/>
            <person name="Goldberg J."/>
            <person name="Griggs A."/>
            <person name="Gujja S."/>
            <person name="Hansen M."/>
            <person name="Howarth C."/>
            <person name="Imamovic A."/>
            <person name="Ireland A."/>
            <person name="Larimer J."/>
            <person name="McCowan C."/>
            <person name="Murphy C."/>
            <person name="Pearson M."/>
            <person name="Poon T.W."/>
            <person name="Priest M."/>
            <person name="Roberts A."/>
            <person name="Saif S."/>
            <person name="Shea T."/>
            <person name="Sykes S."/>
            <person name="Wortman J."/>
            <person name="Nusbaum C."/>
            <person name="Birren B."/>
        </authorList>
    </citation>
    <scope>NUCLEOTIDE SEQUENCE [LARGE SCALE GENOMIC DNA]</scope>
    <source>
        <strain evidence="1">CJ05E6</strain>
    </source>
</reference>
<name>W2HXD6_PHYNI</name>
<evidence type="ECO:0000313" key="1">
    <source>
        <dbReference type="EMBL" id="ETL25887.1"/>
    </source>
</evidence>